<reference evidence="1" key="1">
    <citation type="submission" date="2014-11" db="EMBL/GenBank/DDBJ databases">
        <authorList>
            <person name="Amaro Gonzalez C."/>
        </authorList>
    </citation>
    <scope>NUCLEOTIDE SEQUENCE</scope>
</reference>
<dbReference type="EMBL" id="GBXM01056479">
    <property type="protein sequence ID" value="JAH52098.1"/>
    <property type="molecule type" value="Transcribed_RNA"/>
</dbReference>
<protein>
    <submittedName>
        <fullName evidence="1">Uncharacterized protein</fullName>
    </submittedName>
</protein>
<proteinExistence type="predicted"/>
<organism evidence="1">
    <name type="scientific">Anguilla anguilla</name>
    <name type="common">European freshwater eel</name>
    <name type="synonym">Muraena anguilla</name>
    <dbReference type="NCBI Taxonomy" id="7936"/>
    <lineage>
        <taxon>Eukaryota</taxon>
        <taxon>Metazoa</taxon>
        <taxon>Chordata</taxon>
        <taxon>Craniata</taxon>
        <taxon>Vertebrata</taxon>
        <taxon>Euteleostomi</taxon>
        <taxon>Actinopterygii</taxon>
        <taxon>Neopterygii</taxon>
        <taxon>Teleostei</taxon>
        <taxon>Anguilliformes</taxon>
        <taxon>Anguillidae</taxon>
        <taxon>Anguilla</taxon>
    </lineage>
</organism>
<evidence type="ECO:0000313" key="1">
    <source>
        <dbReference type="EMBL" id="JAH52098.1"/>
    </source>
</evidence>
<sequence>MNYPDNDCDLQRYLPVECECGVTAAGVSSCSWSYIGCIFVALTHEPVIAPYLPL</sequence>
<name>A0A0E9TH87_ANGAN</name>
<reference evidence="1" key="2">
    <citation type="journal article" date="2015" name="Fish Shellfish Immunol.">
        <title>Early steps in the European eel (Anguilla anguilla)-Vibrio vulnificus interaction in the gills: Role of the RtxA13 toxin.</title>
        <authorList>
            <person name="Callol A."/>
            <person name="Pajuelo D."/>
            <person name="Ebbesson L."/>
            <person name="Teles M."/>
            <person name="MacKenzie S."/>
            <person name="Amaro C."/>
        </authorList>
    </citation>
    <scope>NUCLEOTIDE SEQUENCE</scope>
</reference>
<dbReference type="AlphaFoldDB" id="A0A0E9TH87"/>
<accession>A0A0E9TH87</accession>